<evidence type="ECO:0000256" key="5">
    <source>
        <dbReference type="ARBA" id="ARBA00022741"/>
    </source>
</evidence>
<evidence type="ECO:0000256" key="15">
    <source>
        <dbReference type="ARBA" id="ARBA00083186"/>
    </source>
</evidence>
<dbReference type="Proteomes" id="UP000823613">
    <property type="component" value="Unassembled WGS sequence"/>
</dbReference>
<keyword evidence="6 17" id="KW-0378">Hydrolase</keyword>
<dbReference type="CDD" id="cd00515">
    <property type="entry name" value="HAM1"/>
    <property type="match status" value="1"/>
</dbReference>
<dbReference type="GO" id="GO:0036220">
    <property type="term" value="F:ITP diphosphatase activity"/>
    <property type="evidence" value="ECO:0007669"/>
    <property type="project" value="UniProtKB-EC"/>
</dbReference>
<evidence type="ECO:0000256" key="12">
    <source>
        <dbReference type="ARBA" id="ARBA00071289"/>
    </source>
</evidence>
<evidence type="ECO:0000256" key="7">
    <source>
        <dbReference type="ARBA" id="ARBA00022842"/>
    </source>
</evidence>
<comment type="catalytic activity">
    <reaction evidence="10">
        <text>XTP + H2O = XMP + diphosphate + H(+)</text>
        <dbReference type="Rhea" id="RHEA:28610"/>
        <dbReference type="ChEBI" id="CHEBI:15377"/>
        <dbReference type="ChEBI" id="CHEBI:15378"/>
        <dbReference type="ChEBI" id="CHEBI:33019"/>
        <dbReference type="ChEBI" id="CHEBI:57464"/>
        <dbReference type="ChEBI" id="CHEBI:61314"/>
        <dbReference type="EC" id="3.6.1.66"/>
    </reaction>
</comment>
<evidence type="ECO:0000256" key="4">
    <source>
        <dbReference type="ARBA" id="ARBA00022723"/>
    </source>
</evidence>
<dbReference type="EC" id="3.6.1.66" evidence="11"/>
<keyword evidence="7" id="KW-0460">Magnesium</keyword>
<dbReference type="GO" id="GO:0035870">
    <property type="term" value="F:dITP diphosphatase activity"/>
    <property type="evidence" value="ECO:0007669"/>
    <property type="project" value="UniProtKB-ARBA"/>
</dbReference>
<reference evidence="18" key="1">
    <citation type="submission" date="2020-10" db="EMBL/GenBank/DDBJ databases">
        <authorList>
            <person name="Gilroy R."/>
        </authorList>
    </citation>
    <scope>NUCLEOTIDE SEQUENCE</scope>
    <source>
        <strain evidence="18">11159</strain>
    </source>
</reference>
<dbReference type="PANTHER" id="PTHR11067">
    <property type="entry name" value="INOSINE TRIPHOSPHATE PYROPHOSPHATASE/HAM1 PROTEIN"/>
    <property type="match status" value="1"/>
</dbReference>
<protein>
    <recommendedName>
        <fullName evidence="12">dITP/XTP pyrophosphatase</fullName>
        <ecNumber evidence="11">3.6.1.66</ecNumber>
    </recommendedName>
    <alternativeName>
        <fullName evidence="13">Non-canonical purine NTP pyrophosphatase</fullName>
    </alternativeName>
    <alternativeName>
        <fullName evidence="14">Non-standard purine NTP pyrophosphatase</fullName>
    </alternativeName>
    <alternativeName>
        <fullName evidence="16">Nucleoside-triphosphate diphosphatase</fullName>
    </alternativeName>
    <alternativeName>
        <fullName evidence="15">Nucleoside-triphosphate pyrophosphatase</fullName>
    </alternativeName>
</protein>
<dbReference type="EMBL" id="JADIMY010000061">
    <property type="protein sequence ID" value="MBO8427471.1"/>
    <property type="molecule type" value="Genomic_DNA"/>
</dbReference>
<gene>
    <name evidence="18" type="primary">rdgB</name>
    <name evidence="18" type="ORF">IAC58_02790</name>
</gene>
<keyword evidence="8" id="KW-0546">Nucleotide metabolism</keyword>
<evidence type="ECO:0000313" key="19">
    <source>
        <dbReference type="Proteomes" id="UP000823613"/>
    </source>
</evidence>
<evidence type="ECO:0000256" key="9">
    <source>
        <dbReference type="ARBA" id="ARBA00051875"/>
    </source>
</evidence>
<evidence type="ECO:0000256" key="17">
    <source>
        <dbReference type="RuleBase" id="RU003781"/>
    </source>
</evidence>
<comment type="caution">
    <text evidence="18">The sequence shown here is derived from an EMBL/GenBank/DDBJ whole genome shotgun (WGS) entry which is preliminary data.</text>
</comment>
<dbReference type="GO" id="GO:0005829">
    <property type="term" value="C:cytosol"/>
    <property type="evidence" value="ECO:0007669"/>
    <property type="project" value="TreeGrafter"/>
</dbReference>
<sequence length="191" mass="21211">VIATSNNHKIKEYEEMCKGLNISFKSLKDIGFSEEIIEDGKTFEENSLIKAKAILPYTNLPIMADDSGIEIEALGEHFPGVYSHRYSISNGGQEKTNEMLIKTCPGSNAKFRCVITLLNITKDPLIFKGEFSGHIANKIILGNGFGYDPIFIPNGYSSPVSTLSEIDKNKISHRGLAFKKMISYLVDNMLI</sequence>
<evidence type="ECO:0000256" key="13">
    <source>
        <dbReference type="ARBA" id="ARBA00075987"/>
    </source>
</evidence>
<feature type="non-terminal residue" evidence="18">
    <location>
        <position position="1"/>
    </location>
</feature>
<dbReference type="Gene3D" id="3.90.950.10">
    <property type="match status" value="1"/>
</dbReference>
<accession>A0A9D9DJ79</accession>
<evidence type="ECO:0000256" key="11">
    <source>
        <dbReference type="ARBA" id="ARBA00066468"/>
    </source>
</evidence>
<dbReference type="GO" id="GO:0000166">
    <property type="term" value="F:nucleotide binding"/>
    <property type="evidence" value="ECO:0007669"/>
    <property type="project" value="UniProtKB-KW"/>
</dbReference>
<dbReference type="NCBIfam" id="TIGR00042">
    <property type="entry name" value="RdgB/HAM1 family non-canonical purine NTP pyrophosphatase"/>
    <property type="match status" value="1"/>
</dbReference>
<evidence type="ECO:0000313" key="18">
    <source>
        <dbReference type="EMBL" id="MBO8427471.1"/>
    </source>
</evidence>
<dbReference type="GO" id="GO:0036222">
    <property type="term" value="F:XTP diphosphatase activity"/>
    <property type="evidence" value="ECO:0007669"/>
    <property type="project" value="UniProtKB-ARBA"/>
</dbReference>
<keyword evidence="4" id="KW-0479">Metal-binding</keyword>
<dbReference type="Pfam" id="PF01725">
    <property type="entry name" value="Ham1p_like"/>
    <property type="match status" value="1"/>
</dbReference>
<dbReference type="GO" id="GO:0046872">
    <property type="term" value="F:metal ion binding"/>
    <property type="evidence" value="ECO:0007669"/>
    <property type="project" value="UniProtKB-KW"/>
</dbReference>
<dbReference type="GO" id="GO:0009146">
    <property type="term" value="P:purine nucleoside triphosphate catabolic process"/>
    <property type="evidence" value="ECO:0007669"/>
    <property type="project" value="UniProtKB-ARBA"/>
</dbReference>
<evidence type="ECO:0000256" key="14">
    <source>
        <dbReference type="ARBA" id="ARBA00078805"/>
    </source>
</evidence>
<evidence type="ECO:0000256" key="10">
    <source>
        <dbReference type="ARBA" id="ARBA00052017"/>
    </source>
</evidence>
<dbReference type="SUPFAM" id="SSF52972">
    <property type="entry name" value="ITPase-like"/>
    <property type="match status" value="1"/>
</dbReference>
<dbReference type="PANTHER" id="PTHR11067:SF9">
    <property type="entry name" value="INOSINE TRIPHOSPHATE PYROPHOSPHATASE"/>
    <property type="match status" value="1"/>
</dbReference>
<dbReference type="FunFam" id="3.90.950.10:FF:000001">
    <property type="entry name" value="dITP/XTP pyrophosphatase"/>
    <property type="match status" value="1"/>
</dbReference>
<organism evidence="18 19">
    <name type="scientific">Candidatus Onthovivens merdipullorum</name>
    <dbReference type="NCBI Taxonomy" id="2840889"/>
    <lineage>
        <taxon>Bacteria</taxon>
        <taxon>Bacillati</taxon>
        <taxon>Bacillota</taxon>
        <taxon>Bacilli</taxon>
        <taxon>Bacillales</taxon>
        <taxon>Candidatus Onthovivens</taxon>
    </lineage>
</organism>
<keyword evidence="5" id="KW-0547">Nucleotide-binding</keyword>
<evidence type="ECO:0000256" key="1">
    <source>
        <dbReference type="ARBA" id="ARBA00001946"/>
    </source>
</evidence>
<evidence type="ECO:0000256" key="3">
    <source>
        <dbReference type="ARBA" id="ARBA00011738"/>
    </source>
</evidence>
<dbReference type="InterPro" id="IPR029001">
    <property type="entry name" value="ITPase-like_fam"/>
</dbReference>
<comment type="cofactor">
    <cofactor evidence="1">
        <name>Mg(2+)</name>
        <dbReference type="ChEBI" id="CHEBI:18420"/>
    </cofactor>
</comment>
<comment type="similarity">
    <text evidence="2 17">Belongs to the HAM1 NTPase family.</text>
</comment>
<name>A0A9D9DJ79_9BACL</name>
<evidence type="ECO:0000256" key="16">
    <source>
        <dbReference type="ARBA" id="ARBA00083635"/>
    </source>
</evidence>
<proteinExistence type="inferred from homology"/>
<dbReference type="InterPro" id="IPR002637">
    <property type="entry name" value="RdgB/HAM1"/>
</dbReference>
<dbReference type="GO" id="GO:0009117">
    <property type="term" value="P:nucleotide metabolic process"/>
    <property type="evidence" value="ECO:0007669"/>
    <property type="project" value="UniProtKB-KW"/>
</dbReference>
<evidence type="ECO:0000256" key="6">
    <source>
        <dbReference type="ARBA" id="ARBA00022801"/>
    </source>
</evidence>
<comment type="catalytic activity">
    <reaction evidence="9">
        <text>dITP + H2O = dIMP + diphosphate + H(+)</text>
        <dbReference type="Rhea" id="RHEA:28342"/>
        <dbReference type="ChEBI" id="CHEBI:15377"/>
        <dbReference type="ChEBI" id="CHEBI:15378"/>
        <dbReference type="ChEBI" id="CHEBI:33019"/>
        <dbReference type="ChEBI" id="CHEBI:61194"/>
        <dbReference type="ChEBI" id="CHEBI:61382"/>
        <dbReference type="EC" id="3.6.1.66"/>
    </reaction>
</comment>
<evidence type="ECO:0000256" key="8">
    <source>
        <dbReference type="ARBA" id="ARBA00023080"/>
    </source>
</evidence>
<comment type="subunit">
    <text evidence="3">Homodimer.</text>
</comment>
<evidence type="ECO:0000256" key="2">
    <source>
        <dbReference type="ARBA" id="ARBA00008023"/>
    </source>
</evidence>
<reference evidence="18" key="2">
    <citation type="journal article" date="2021" name="PeerJ">
        <title>Extensive microbial diversity within the chicken gut microbiome revealed by metagenomics and culture.</title>
        <authorList>
            <person name="Gilroy R."/>
            <person name="Ravi A."/>
            <person name="Getino M."/>
            <person name="Pursley I."/>
            <person name="Horton D.L."/>
            <person name="Alikhan N.F."/>
            <person name="Baker D."/>
            <person name="Gharbi K."/>
            <person name="Hall N."/>
            <person name="Watson M."/>
            <person name="Adriaenssens E.M."/>
            <person name="Foster-Nyarko E."/>
            <person name="Jarju S."/>
            <person name="Secka A."/>
            <person name="Antonio M."/>
            <person name="Oren A."/>
            <person name="Chaudhuri R.R."/>
            <person name="La Ragione R."/>
            <person name="Hildebrand F."/>
            <person name="Pallen M.J."/>
        </authorList>
    </citation>
    <scope>NUCLEOTIDE SEQUENCE</scope>
    <source>
        <strain evidence="18">11159</strain>
    </source>
</reference>
<dbReference type="AlphaFoldDB" id="A0A9D9DJ79"/>